<dbReference type="AlphaFoldDB" id="A0A1G6ZQR7"/>
<dbReference type="InterPro" id="IPR013785">
    <property type="entry name" value="Aldolase_TIM"/>
</dbReference>
<evidence type="ECO:0000256" key="3">
    <source>
        <dbReference type="ARBA" id="ARBA00011048"/>
    </source>
</evidence>
<evidence type="ECO:0000259" key="11">
    <source>
        <dbReference type="Pfam" id="PF07992"/>
    </source>
</evidence>
<evidence type="ECO:0000256" key="1">
    <source>
        <dbReference type="ARBA" id="ARBA00001917"/>
    </source>
</evidence>
<organism evidence="12 13">
    <name type="scientific">Rhodococcus tukisamuensis</name>
    <dbReference type="NCBI Taxonomy" id="168276"/>
    <lineage>
        <taxon>Bacteria</taxon>
        <taxon>Bacillati</taxon>
        <taxon>Actinomycetota</taxon>
        <taxon>Actinomycetes</taxon>
        <taxon>Mycobacteriales</taxon>
        <taxon>Nocardiaceae</taxon>
        <taxon>Rhodococcus</taxon>
    </lineage>
</organism>
<reference evidence="12 13" key="1">
    <citation type="submission" date="2016-10" db="EMBL/GenBank/DDBJ databases">
        <authorList>
            <person name="de Groot N.N."/>
        </authorList>
    </citation>
    <scope>NUCLEOTIDE SEQUENCE [LARGE SCALE GENOMIC DNA]</scope>
    <source>
        <strain evidence="12 13">JCM 11308</strain>
    </source>
</reference>
<dbReference type="NCBIfam" id="TIGR03996">
    <property type="entry name" value="mycofact_OYE_1"/>
    <property type="match status" value="1"/>
</dbReference>
<dbReference type="Pfam" id="PF00724">
    <property type="entry name" value="Oxidored_FMN"/>
    <property type="match status" value="1"/>
</dbReference>
<evidence type="ECO:0000313" key="13">
    <source>
        <dbReference type="Proteomes" id="UP000199417"/>
    </source>
</evidence>
<name>A0A1G6ZQR7_9NOCA</name>
<dbReference type="GO" id="GO:0010181">
    <property type="term" value="F:FMN binding"/>
    <property type="evidence" value="ECO:0007669"/>
    <property type="project" value="InterPro"/>
</dbReference>
<evidence type="ECO:0000259" key="10">
    <source>
        <dbReference type="Pfam" id="PF00724"/>
    </source>
</evidence>
<proteinExistence type="inferred from homology"/>
<evidence type="ECO:0000313" key="12">
    <source>
        <dbReference type="EMBL" id="SDE03906.1"/>
    </source>
</evidence>
<evidence type="ECO:0000256" key="6">
    <source>
        <dbReference type="ARBA" id="ARBA00022723"/>
    </source>
</evidence>
<dbReference type="EMBL" id="FNAB01000009">
    <property type="protein sequence ID" value="SDE03906.1"/>
    <property type="molecule type" value="Genomic_DNA"/>
</dbReference>
<comment type="cofactor">
    <cofactor evidence="2">
        <name>[4Fe-4S] cluster</name>
        <dbReference type="ChEBI" id="CHEBI:49883"/>
    </cofactor>
</comment>
<dbReference type="SUPFAM" id="SSF51971">
    <property type="entry name" value="Nucleotide-binding domain"/>
    <property type="match status" value="1"/>
</dbReference>
<dbReference type="PANTHER" id="PTHR42917">
    <property type="entry name" value="2,4-DIENOYL-COA REDUCTASE"/>
    <property type="match status" value="1"/>
</dbReference>
<keyword evidence="9" id="KW-0411">Iron-sulfur</keyword>
<sequence length="636" mass="65153">MRLTEPITLAGRTAPARVIFGPHETNLGVGRSLSSAHVAYYGRRARGGAGVVVTEVASVHAGDWPYERAPLAADCGPGWRAVADACRPHGTLVLAGLGHTGGQGSSAYSQSVLWGPSPVADVVTRELPAQLEQAEIDSVVAGFAAAARTARAAGVDGVEIDAGPRALLRQFHSGLTNTRADEYGTDRLRLTREVLAAVRAELGPDRVLSLRLSCDESAPWAGVTPEIAAGQARALADSLDLLVVVRGGPMSVPDYRPDAHTAPMFNVKLCEQIRSAVGGAVPIVLQGSVVDAEQAGQALVAGVADAVEMTRAQIADPDLVATVRAGERPRPCVLCNQACLVLDPMNPLVGCIGNPEAGQEGVEVAAPQADPAPVLVVGGGPAGLEAARVLAGRGHRVRLVERSERPGGMVSTVAVGVGRERLAELTDWLAARCRQLGVRFETGRAASAADLDAAARAGERVVLATGSTTRPWDGDREDGAVIVPAAAVLGGCGLPDGPVLVFDPVGGPVAVAVAEWLAAQGRSVALLTRDPVVGTQLGRTGDLAPANVRLQRAGVARHLYSRICAVGAAAVVIEDVHTGVRRSVPAVAVVDCSPGLPDDALHRPGVTLSAGDAVAPRTVAEAVREGRAAAVGIGAR</sequence>
<keyword evidence="8" id="KW-0408">Iron</keyword>
<gene>
    <name evidence="12" type="ORF">SAMN05444580_10964</name>
</gene>
<evidence type="ECO:0000256" key="9">
    <source>
        <dbReference type="ARBA" id="ARBA00023014"/>
    </source>
</evidence>
<dbReference type="RefSeq" id="WP_072842847.1">
    <property type="nucleotide sequence ID" value="NZ_FNAB01000009.1"/>
</dbReference>
<dbReference type="PANTHER" id="PTHR42917:SF2">
    <property type="entry name" value="2,4-DIENOYL-COA REDUCTASE [(2E)-ENOYL-COA-PRODUCING]"/>
    <property type="match status" value="1"/>
</dbReference>
<protein>
    <submittedName>
        <fullName evidence="12">2,4-dienoyl-CoA reductase (NADPH2)</fullName>
    </submittedName>
</protein>
<dbReference type="Proteomes" id="UP000199417">
    <property type="component" value="Unassembled WGS sequence"/>
</dbReference>
<dbReference type="InterPro" id="IPR023967">
    <property type="entry name" value="CHP03996_oxidoreductase"/>
</dbReference>
<dbReference type="PRINTS" id="PR00419">
    <property type="entry name" value="ADXRDTASE"/>
</dbReference>
<evidence type="ECO:0000256" key="7">
    <source>
        <dbReference type="ARBA" id="ARBA00023002"/>
    </source>
</evidence>
<keyword evidence="6" id="KW-0479">Metal-binding</keyword>
<keyword evidence="13" id="KW-1185">Reference proteome</keyword>
<dbReference type="SUPFAM" id="SSF51395">
    <property type="entry name" value="FMN-linked oxidoreductases"/>
    <property type="match status" value="1"/>
</dbReference>
<dbReference type="InterPro" id="IPR001155">
    <property type="entry name" value="OxRdtase_FMN_N"/>
</dbReference>
<dbReference type="Pfam" id="PF07992">
    <property type="entry name" value="Pyr_redox_2"/>
    <property type="match status" value="1"/>
</dbReference>
<keyword evidence="4" id="KW-0285">Flavoprotein</keyword>
<accession>A0A1G6ZQR7</accession>
<dbReference type="InterPro" id="IPR036188">
    <property type="entry name" value="FAD/NAD-bd_sf"/>
</dbReference>
<evidence type="ECO:0000256" key="8">
    <source>
        <dbReference type="ARBA" id="ARBA00023004"/>
    </source>
</evidence>
<dbReference type="InterPro" id="IPR023753">
    <property type="entry name" value="FAD/NAD-binding_dom"/>
</dbReference>
<dbReference type="Gene3D" id="3.50.50.60">
    <property type="entry name" value="FAD/NAD(P)-binding domain"/>
    <property type="match status" value="1"/>
</dbReference>
<dbReference type="GO" id="GO:0033543">
    <property type="term" value="P:fatty acid beta-oxidation, unsaturated, even number, reductase/isomerase pathway"/>
    <property type="evidence" value="ECO:0007669"/>
    <property type="project" value="TreeGrafter"/>
</dbReference>
<feature type="domain" description="FAD/NAD(P)-binding" evidence="11">
    <location>
        <begin position="374"/>
        <end position="592"/>
    </location>
</feature>
<feature type="domain" description="NADH:flavin oxidoreductase/NADH oxidase N-terminal" evidence="10">
    <location>
        <begin position="3"/>
        <end position="326"/>
    </location>
</feature>
<comment type="cofactor">
    <cofactor evidence="1">
        <name>FMN</name>
        <dbReference type="ChEBI" id="CHEBI:58210"/>
    </cofactor>
</comment>
<comment type="similarity">
    <text evidence="3">In the N-terminal section; belongs to the NADH:flavin oxidoreductase/NADH oxidase family.</text>
</comment>
<dbReference type="InterPro" id="IPR051793">
    <property type="entry name" value="NADH:flavin_oxidoreductase"/>
</dbReference>
<keyword evidence="7" id="KW-0560">Oxidoreductase</keyword>
<evidence type="ECO:0000256" key="2">
    <source>
        <dbReference type="ARBA" id="ARBA00001966"/>
    </source>
</evidence>
<dbReference type="GO" id="GO:0008670">
    <property type="term" value="F:2,4-dienoyl-CoA reductase (NADPH) activity"/>
    <property type="evidence" value="ECO:0007669"/>
    <property type="project" value="TreeGrafter"/>
</dbReference>
<evidence type="ECO:0000256" key="5">
    <source>
        <dbReference type="ARBA" id="ARBA00022643"/>
    </source>
</evidence>
<evidence type="ECO:0000256" key="4">
    <source>
        <dbReference type="ARBA" id="ARBA00022630"/>
    </source>
</evidence>
<keyword evidence="5" id="KW-0288">FMN</keyword>
<dbReference type="Gene3D" id="3.20.20.70">
    <property type="entry name" value="Aldolase class I"/>
    <property type="match status" value="1"/>
</dbReference>
<dbReference type="GO" id="GO:0051536">
    <property type="term" value="F:iron-sulfur cluster binding"/>
    <property type="evidence" value="ECO:0007669"/>
    <property type="project" value="UniProtKB-KW"/>
</dbReference>
<dbReference type="GO" id="GO:0046872">
    <property type="term" value="F:metal ion binding"/>
    <property type="evidence" value="ECO:0007669"/>
    <property type="project" value="UniProtKB-KW"/>
</dbReference>
<dbReference type="STRING" id="168276.SAMN05444580_10964"/>
<dbReference type="Gene3D" id="3.40.50.720">
    <property type="entry name" value="NAD(P)-binding Rossmann-like Domain"/>
    <property type="match status" value="1"/>
</dbReference>